<sequence length="88" mass="10007">MKIHDQKDCPVKHVRFLAFVPGVGQPQLVEFTLGDGPCGRHVDCLEVYLDKSFIQIVQGSTGVEQDDYEIKHFLYKMSDVQGRIVVTR</sequence>
<name>A0AAF0K2D6_9CAUD</name>
<protein>
    <submittedName>
        <fullName evidence="1">Uncharacterized protein</fullName>
    </submittedName>
</protein>
<gene>
    <name evidence="1" type="ORF">10P302A_gene0010</name>
</gene>
<keyword evidence="2" id="KW-1185">Reference proteome</keyword>
<evidence type="ECO:0000313" key="1">
    <source>
        <dbReference type="EMBL" id="WGH28270.1"/>
    </source>
</evidence>
<accession>A0AAF0K2D6</accession>
<dbReference type="InterPro" id="IPR058006">
    <property type="entry name" value="1.05"/>
</dbReference>
<evidence type="ECO:0000313" key="2">
    <source>
        <dbReference type="Proteomes" id="UP001240123"/>
    </source>
</evidence>
<dbReference type="EMBL" id="OQ622093">
    <property type="protein sequence ID" value="WGH28270.1"/>
    <property type="molecule type" value="Genomic_DNA"/>
</dbReference>
<dbReference type="Pfam" id="PF25755">
    <property type="entry name" value="Phage_T3_1_05"/>
    <property type="match status" value="1"/>
</dbReference>
<proteinExistence type="predicted"/>
<organism evidence="1 2">
    <name type="scientific">Pseudomonas phage 10P302A</name>
    <dbReference type="NCBI Taxonomy" id="3038233"/>
    <lineage>
        <taxon>Viruses</taxon>
        <taxon>Duplodnaviria</taxon>
        <taxon>Heunggongvirae</taxon>
        <taxon>Uroviricota</taxon>
        <taxon>Caudoviricetes</taxon>
        <taxon>Autographivirales</taxon>
        <taxon>Autotranscriptaviridae</taxon>
        <taxon>Studiervirinae</taxon>
        <taxon>Cankvirus</taxon>
        <taxon>Cankvirus cv10P302A</taxon>
    </lineage>
</organism>
<reference evidence="1" key="1">
    <citation type="submission" date="2023-03" db="EMBL/GenBank/DDBJ databases">
        <authorList>
            <person name="Chen D."/>
        </authorList>
    </citation>
    <scope>NUCLEOTIDE SEQUENCE</scope>
</reference>
<dbReference type="Proteomes" id="UP001240123">
    <property type="component" value="Segment"/>
</dbReference>